<accession>A0A109MZT3</accession>
<evidence type="ECO:0000259" key="6">
    <source>
        <dbReference type="Pfam" id="PF04932"/>
    </source>
</evidence>
<keyword evidence="2 5" id="KW-0812">Transmembrane</keyword>
<dbReference type="AlphaFoldDB" id="A0A109MZT3"/>
<feature type="transmembrane region" description="Helical" evidence="5">
    <location>
        <begin position="151"/>
        <end position="171"/>
    </location>
</feature>
<name>A0A109MZT3_9BACI</name>
<dbReference type="EMBL" id="LNNH01000012">
    <property type="protein sequence ID" value="KWW20860.1"/>
    <property type="molecule type" value="Genomic_DNA"/>
</dbReference>
<evidence type="ECO:0000256" key="1">
    <source>
        <dbReference type="ARBA" id="ARBA00004141"/>
    </source>
</evidence>
<evidence type="ECO:0000256" key="4">
    <source>
        <dbReference type="ARBA" id="ARBA00023136"/>
    </source>
</evidence>
<protein>
    <recommendedName>
        <fullName evidence="6">O-antigen ligase-related domain-containing protein</fullName>
    </recommendedName>
</protein>
<evidence type="ECO:0000313" key="8">
    <source>
        <dbReference type="Proteomes" id="UP000064189"/>
    </source>
</evidence>
<comment type="subcellular location">
    <subcellularLocation>
        <location evidence="1">Membrane</location>
        <topology evidence="1">Multi-pass membrane protein</topology>
    </subcellularLocation>
</comment>
<evidence type="ECO:0000313" key="7">
    <source>
        <dbReference type="EMBL" id="KWW20860.1"/>
    </source>
</evidence>
<dbReference type="RefSeq" id="WP_061141218.1">
    <property type="nucleotide sequence ID" value="NZ_LNNH01000012.1"/>
</dbReference>
<comment type="caution">
    <text evidence="7">The sequence shown here is derived from an EMBL/GenBank/DDBJ whole genome shotgun (WGS) entry which is preliminary data.</text>
</comment>
<dbReference type="InterPro" id="IPR051533">
    <property type="entry name" value="WaaL-like"/>
</dbReference>
<evidence type="ECO:0000256" key="2">
    <source>
        <dbReference type="ARBA" id="ARBA00022692"/>
    </source>
</evidence>
<dbReference type="Pfam" id="PF04932">
    <property type="entry name" value="Wzy_C"/>
    <property type="match status" value="1"/>
</dbReference>
<dbReference type="InterPro" id="IPR007016">
    <property type="entry name" value="O-antigen_ligase-rel_domated"/>
</dbReference>
<feature type="transmembrane region" description="Helical" evidence="5">
    <location>
        <begin position="232"/>
        <end position="265"/>
    </location>
</feature>
<feature type="transmembrane region" description="Helical" evidence="5">
    <location>
        <begin position="272"/>
        <end position="291"/>
    </location>
</feature>
<keyword evidence="4 5" id="KW-0472">Membrane</keyword>
<proteinExistence type="predicted"/>
<feature type="transmembrane region" description="Helical" evidence="5">
    <location>
        <begin position="396"/>
        <end position="417"/>
    </location>
</feature>
<dbReference type="PANTHER" id="PTHR37422:SF13">
    <property type="entry name" value="LIPOPOLYSACCHARIDE BIOSYNTHESIS PROTEIN PA4999-RELATED"/>
    <property type="match status" value="1"/>
</dbReference>
<feature type="domain" description="O-antigen ligase-related" evidence="6">
    <location>
        <begin position="235"/>
        <end position="411"/>
    </location>
</feature>
<dbReference type="Proteomes" id="UP000064189">
    <property type="component" value="Unassembled WGS sequence"/>
</dbReference>
<feature type="transmembrane region" description="Helical" evidence="5">
    <location>
        <begin position="429"/>
        <end position="451"/>
    </location>
</feature>
<reference evidence="7 8" key="1">
    <citation type="submission" date="2015-11" db="EMBL/GenBank/DDBJ databases">
        <title>Genome Sequence of Bacillus simplex strain VanAntwerpen2.</title>
        <authorList>
            <person name="Couger M.B."/>
        </authorList>
    </citation>
    <scope>NUCLEOTIDE SEQUENCE [LARGE SCALE GENOMIC DNA]</scope>
    <source>
        <strain evidence="7 8">VanAntwerpen02</strain>
    </source>
</reference>
<feature type="transmembrane region" description="Helical" evidence="5">
    <location>
        <begin position="66"/>
        <end position="83"/>
    </location>
</feature>
<gene>
    <name evidence="7" type="ORF">AS888_14590</name>
</gene>
<evidence type="ECO:0000256" key="3">
    <source>
        <dbReference type="ARBA" id="ARBA00022989"/>
    </source>
</evidence>
<sequence length="476" mass="53570">MKLPEKYALPILILCLLVAAAVPHPIIGYLATALMLVFVGINKKSLLFILFIYFPARPLFMELNGGLTYSGDLIILTLFFSLILERFKKNDWSFSKYYFTLSFWLYCLVGTVAALITGVGILPISFELRALLITFLLLYIIGELNLERKDIFHFLKATLVFTVILCLHGLIEKIFSRTILLPHAWEMWNLSSANKMRIYGAAANPNVFALYLSIQLFLSFFLFRSLKKYKVLVFLASILLAGTLLLTYSRGTMIAFGFAALVFVFWTRNKSFLTYSLGACLLGLLFIYYPVIFASNKVELSAAVPMDNLVIGSNTASDHEQALSGRFSEMFSDKILHQSTEWGRLYVVFKGIEIFKDHPIIGTGLATFGDSATLSFPSPIYGEYQIGEKMYTDNQYIQILVQTGMLGFLAILTFIIVSFRKIATSKKGIFGAFTACLLLAALTAGLFYNILEDKTFTLFFYSCLGITLQKDIILKD</sequence>
<feature type="transmembrane region" description="Helical" evidence="5">
    <location>
        <begin position="103"/>
        <end position="121"/>
    </location>
</feature>
<keyword evidence="8" id="KW-1185">Reference proteome</keyword>
<feature type="transmembrane region" description="Helical" evidence="5">
    <location>
        <begin position="207"/>
        <end position="226"/>
    </location>
</feature>
<dbReference type="PANTHER" id="PTHR37422">
    <property type="entry name" value="TEICHURONIC ACID BIOSYNTHESIS PROTEIN TUAE"/>
    <property type="match status" value="1"/>
</dbReference>
<dbReference type="GO" id="GO:0016020">
    <property type="term" value="C:membrane"/>
    <property type="evidence" value="ECO:0007669"/>
    <property type="project" value="UniProtKB-SubCell"/>
</dbReference>
<organism evidence="7 8">
    <name type="scientific">Peribacillus simplex</name>
    <dbReference type="NCBI Taxonomy" id="1478"/>
    <lineage>
        <taxon>Bacteria</taxon>
        <taxon>Bacillati</taxon>
        <taxon>Bacillota</taxon>
        <taxon>Bacilli</taxon>
        <taxon>Bacillales</taxon>
        <taxon>Bacillaceae</taxon>
        <taxon>Peribacillus</taxon>
    </lineage>
</organism>
<feature type="transmembrane region" description="Helical" evidence="5">
    <location>
        <begin position="128"/>
        <end position="145"/>
    </location>
</feature>
<keyword evidence="3 5" id="KW-1133">Transmembrane helix</keyword>
<evidence type="ECO:0000256" key="5">
    <source>
        <dbReference type="SAM" id="Phobius"/>
    </source>
</evidence>